<organism evidence="2 3">
    <name type="scientific">Lutibaculum baratangense AMV1</name>
    <dbReference type="NCBI Taxonomy" id="631454"/>
    <lineage>
        <taxon>Bacteria</taxon>
        <taxon>Pseudomonadati</taxon>
        <taxon>Pseudomonadota</taxon>
        <taxon>Alphaproteobacteria</taxon>
        <taxon>Hyphomicrobiales</taxon>
        <taxon>Tepidamorphaceae</taxon>
        <taxon>Lutibaculum</taxon>
    </lineage>
</organism>
<feature type="region of interest" description="Disordered" evidence="1">
    <location>
        <begin position="19"/>
        <end position="131"/>
    </location>
</feature>
<evidence type="ECO:0000313" key="2">
    <source>
        <dbReference type="EMBL" id="ESR26689.1"/>
    </source>
</evidence>
<feature type="compositionally biased region" description="Pro residues" evidence="1">
    <location>
        <begin position="40"/>
        <end position="52"/>
    </location>
</feature>
<keyword evidence="3" id="KW-1185">Reference proteome</keyword>
<evidence type="ECO:0000313" key="3">
    <source>
        <dbReference type="Proteomes" id="UP000017819"/>
    </source>
</evidence>
<dbReference type="AlphaFoldDB" id="V4RN17"/>
<accession>V4RN17</accession>
<gene>
    <name evidence="2" type="ORF">N177_0473</name>
</gene>
<dbReference type="Proteomes" id="UP000017819">
    <property type="component" value="Unassembled WGS sequence"/>
</dbReference>
<feature type="compositionally biased region" description="Low complexity" evidence="1">
    <location>
        <begin position="53"/>
        <end position="62"/>
    </location>
</feature>
<evidence type="ECO:0000256" key="1">
    <source>
        <dbReference type="SAM" id="MobiDB-lite"/>
    </source>
</evidence>
<proteinExistence type="predicted"/>
<dbReference type="STRING" id="631454.N177_0473"/>
<sequence>MAEQIKALNDLSEIVARHSNPVDVALPDQRRAATSTPAAPGRPAPAPKPAAPAQPARAAAPAPARPERERPTWRSEQPAPAEPQAPARTAGRKDDRWSLSDVLAIASNAGEEEPRTQGPRRPPTPVAEQRSPAQMLESLDAIAVDIVRAIDDNAFMDLYDRYRRGERDIFIRRLYAQRDRGVIDEVRRKYRRDPELRDAVNRYVAGFEELATLVSKTDRDGVLRQMYLTSEPSKVYALLSEASGRTT</sequence>
<dbReference type="eggNOG" id="COG3170">
    <property type="taxonomic scope" value="Bacteria"/>
</dbReference>
<reference evidence="2 3" key="1">
    <citation type="journal article" date="2014" name="Genome Announc.">
        <title>Draft Genome Sequence of Lutibaculum baratangense Strain AMV1T, Isolated from a Mud Volcano in Andamans, India.</title>
        <authorList>
            <person name="Singh A."/>
            <person name="Sreenivas A."/>
            <person name="Sathyanarayana Reddy G."/>
            <person name="Pinnaka A.K."/>
            <person name="Shivaji S."/>
        </authorList>
    </citation>
    <scope>NUCLEOTIDE SEQUENCE [LARGE SCALE GENOMIC DNA]</scope>
    <source>
        <strain evidence="2 3">AMV1</strain>
    </source>
</reference>
<comment type="caution">
    <text evidence="2">The sequence shown here is derived from an EMBL/GenBank/DDBJ whole genome shotgun (WGS) entry which is preliminary data.</text>
</comment>
<feature type="compositionally biased region" description="Low complexity" evidence="1">
    <location>
        <begin position="76"/>
        <end position="87"/>
    </location>
</feature>
<dbReference type="EMBL" id="AWXZ01000013">
    <property type="protein sequence ID" value="ESR26689.1"/>
    <property type="molecule type" value="Genomic_DNA"/>
</dbReference>
<protein>
    <submittedName>
        <fullName evidence="2">Uncharacterized protein</fullName>
    </submittedName>
</protein>
<name>V4RN17_9HYPH</name>